<comment type="catalytic activity">
    <reaction evidence="1">
        <text>2 6,7-dimethyl-8-(1-D-ribityl)lumazine + H(+) = 5-amino-6-(D-ribitylamino)uracil + riboflavin</text>
        <dbReference type="Rhea" id="RHEA:20772"/>
        <dbReference type="ChEBI" id="CHEBI:15378"/>
        <dbReference type="ChEBI" id="CHEBI:15934"/>
        <dbReference type="ChEBI" id="CHEBI:57986"/>
        <dbReference type="ChEBI" id="CHEBI:58201"/>
        <dbReference type="EC" id="2.5.1.9"/>
    </reaction>
</comment>
<keyword evidence="8" id="KW-0677">Repeat</keyword>
<evidence type="ECO:0000313" key="10">
    <source>
        <dbReference type="EMBL" id="CAD7236174.1"/>
    </source>
</evidence>
<evidence type="ECO:0000256" key="7">
    <source>
        <dbReference type="ARBA" id="ARBA00022679"/>
    </source>
</evidence>
<feature type="domain" description="Lumazine-binding" evidence="9">
    <location>
        <begin position="8"/>
        <end position="104"/>
    </location>
</feature>
<name>A0A7R8WQQ2_9CRUS</name>
<proteinExistence type="predicted"/>
<dbReference type="InterPro" id="IPR001783">
    <property type="entry name" value="Lumazine-bd"/>
</dbReference>
<evidence type="ECO:0000256" key="3">
    <source>
        <dbReference type="ARBA" id="ARBA00004887"/>
    </source>
</evidence>
<dbReference type="GO" id="GO:0009231">
    <property type="term" value="P:riboflavin biosynthetic process"/>
    <property type="evidence" value="ECO:0007669"/>
    <property type="project" value="UniProtKB-KW"/>
</dbReference>
<dbReference type="PROSITE" id="PS51177">
    <property type="entry name" value="LUMAZINE_BIND"/>
    <property type="match status" value="1"/>
</dbReference>
<protein>
    <recommendedName>
        <fullName evidence="5">Riboflavin synthase</fullName>
        <ecNumber evidence="4">2.5.1.9</ecNumber>
    </recommendedName>
</protein>
<dbReference type="AlphaFoldDB" id="A0A7R8WQQ2"/>
<comment type="pathway">
    <text evidence="3">Cofactor biosynthesis; riboflavin biosynthesis; riboflavin from 2-hydroxy-3-oxobutyl phosphate and 5-amino-6-(D-ribitylamino)uracil: step 2/2.</text>
</comment>
<dbReference type="Gene3D" id="2.40.30.20">
    <property type="match status" value="1"/>
</dbReference>
<accession>A0A7R8WQQ2</accession>
<evidence type="ECO:0000256" key="4">
    <source>
        <dbReference type="ARBA" id="ARBA00012827"/>
    </source>
</evidence>
<dbReference type="InterPro" id="IPR017938">
    <property type="entry name" value="Riboflavin_synthase-like_b-brl"/>
</dbReference>
<dbReference type="GO" id="GO:0004746">
    <property type="term" value="F:riboflavin synthase activity"/>
    <property type="evidence" value="ECO:0007669"/>
    <property type="project" value="UniProtKB-EC"/>
</dbReference>
<dbReference type="InterPro" id="IPR026017">
    <property type="entry name" value="Lumazine-bd_dom"/>
</dbReference>
<gene>
    <name evidence="10" type="ORF">CTOB1V02_LOCUS13989</name>
</gene>
<evidence type="ECO:0000259" key="9">
    <source>
        <dbReference type="PROSITE" id="PS51177"/>
    </source>
</evidence>
<comment type="function">
    <text evidence="2">Catalyzes the dismutation of two molecules of 6,7-dimethyl-8-ribityllumazine, resulting in the formation of riboflavin and 5-amino-6-(D-ribitylamino)uracil.</text>
</comment>
<dbReference type="PANTHER" id="PTHR21098">
    <property type="entry name" value="RIBOFLAVIN SYNTHASE ALPHA CHAIN"/>
    <property type="match status" value="1"/>
</dbReference>
<dbReference type="OrthoDB" id="8194160at2759"/>
<feature type="non-terminal residue" evidence="10">
    <location>
        <position position="1"/>
    </location>
</feature>
<organism evidence="10">
    <name type="scientific">Cyprideis torosa</name>
    <dbReference type="NCBI Taxonomy" id="163714"/>
    <lineage>
        <taxon>Eukaryota</taxon>
        <taxon>Metazoa</taxon>
        <taxon>Ecdysozoa</taxon>
        <taxon>Arthropoda</taxon>
        <taxon>Crustacea</taxon>
        <taxon>Oligostraca</taxon>
        <taxon>Ostracoda</taxon>
        <taxon>Podocopa</taxon>
        <taxon>Podocopida</taxon>
        <taxon>Cytherocopina</taxon>
        <taxon>Cytheroidea</taxon>
        <taxon>Cytherideidae</taxon>
        <taxon>Cyprideis</taxon>
    </lineage>
</organism>
<evidence type="ECO:0000256" key="6">
    <source>
        <dbReference type="ARBA" id="ARBA00022619"/>
    </source>
</evidence>
<dbReference type="FunFam" id="2.40.30.20:FF:000004">
    <property type="entry name" value="Riboflavin synthase, alpha subunit"/>
    <property type="match status" value="1"/>
</dbReference>
<dbReference type="Pfam" id="PF00677">
    <property type="entry name" value="Lum_binding"/>
    <property type="match status" value="1"/>
</dbReference>
<evidence type="ECO:0000256" key="2">
    <source>
        <dbReference type="ARBA" id="ARBA00002803"/>
    </source>
</evidence>
<keyword evidence="7" id="KW-0808">Transferase</keyword>
<dbReference type="EMBL" id="OB677017">
    <property type="protein sequence ID" value="CAD7236174.1"/>
    <property type="molecule type" value="Genomic_DNA"/>
</dbReference>
<reference evidence="10" key="1">
    <citation type="submission" date="2020-11" db="EMBL/GenBank/DDBJ databases">
        <authorList>
            <person name="Tran Van P."/>
        </authorList>
    </citation>
    <scope>NUCLEOTIDE SEQUENCE</scope>
</reference>
<dbReference type="CDD" id="cd00402">
    <property type="entry name" value="Riboflavin_synthase_like"/>
    <property type="match status" value="1"/>
</dbReference>
<keyword evidence="6" id="KW-0686">Riboflavin biosynthesis</keyword>
<evidence type="ECO:0000256" key="8">
    <source>
        <dbReference type="ARBA" id="ARBA00022737"/>
    </source>
</evidence>
<dbReference type="EC" id="2.5.1.9" evidence="4"/>
<dbReference type="InterPro" id="IPR023366">
    <property type="entry name" value="ATP_synth_asu-like_sf"/>
</dbReference>
<sequence>TTRLGGHLVSGHVDGVGEVVERRSDGRSIRFTVSAPAEVMRYVAAKGSICVQGISLTVNAVEANTFSLNIVPHTLQETSLVDAHPGTSVNLEVDVIARYLEKLLLGKDSASDHGVSLSTLEQAGLALPKF</sequence>
<dbReference type="SUPFAM" id="SSF63380">
    <property type="entry name" value="Riboflavin synthase domain-like"/>
    <property type="match status" value="1"/>
</dbReference>
<evidence type="ECO:0000256" key="1">
    <source>
        <dbReference type="ARBA" id="ARBA00000968"/>
    </source>
</evidence>
<dbReference type="PANTHER" id="PTHR21098:SF12">
    <property type="entry name" value="RIBOFLAVIN SYNTHASE"/>
    <property type="match status" value="1"/>
</dbReference>
<evidence type="ECO:0000256" key="5">
    <source>
        <dbReference type="ARBA" id="ARBA00013950"/>
    </source>
</evidence>